<feature type="signal peptide" evidence="1">
    <location>
        <begin position="1"/>
        <end position="18"/>
    </location>
</feature>
<keyword evidence="3" id="KW-1185">Reference proteome</keyword>
<dbReference type="EMBL" id="JBHUIR010000059">
    <property type="protein sequence ID" value="MFD2261084.1"/>
    <property type="molecule type" value="Genomic_DNA"/>
</dbReference>
<name>A0ABW5DKW6_9HYPH</name>
<evidence type="ECO:0000313" key="2">
    <source>
        <dbReference type="EMBL" id="MFD2261084.1"/>
    </source>
</evidence>
<organism evidence="2 3">
    <name type="scientific">Chelativorans composti</name>
    <dbReference type="NCBI Taxonomy" id="768533"/>
    <lineage>
        <taxon>Bacteria</taxon>
        <taxon>Pseudomonadati</taxon>
        <taxon>Pseudomonadota</taxon>
        <taxon>Alphaproteobacteria</taxon>
        <taxon>Hyphomicrobiales</taxon>
        <taxon>Phyllobacteriaceae</taxon>
        <taxon>Chelativorans</taxon>
    </lineage>
</organism>
<evidence type="ECO:0000313" key="3">
    <source>
        <dbReference type="Proteomes" id="UP001597373"/>
    </source>
</evidence>
<keyword evidence="1" id="KW-0732">Signal</keyword>
<protein>
    <submittedName>
        <fullName evidence="2">Uncharacterized protein</fullName>
    </submittedName>
</protein>
<proteinExistence type="predicted"/>
<evidence type="ECO:0000256" key="1">
    <source>
        <dbReference type="SAM" id="SignalP"/>
    </source>
</evidence>
<dbReference type="RefSeq" id="WP_345098520.1">
    <property type="nucleotide sequence ID" value="NZ_BAABGS010000017.1"/>
</dbReference>
<comment type="caution">
    <text evidence="2">The sequence shown here is derived from an EMBL/GenBank/DDBJ whole genome shotgun (WGS) entry which is preliminary data.</text>
</comment>
<feature type="chain" id="PRO_5047344800" evidence="1">
    <location>
        <begin position="19"/>
        <end position="128"/>
    </location>
</feature>
<accession>A0ABW5DKW6</accession>
<sequence length="128" mass="14501">MLRLLAAALLLAANPAMADEDFEPVNRALSKAVTDYGHFYGKEKVCGNTRDPLYIRLKIQNKMAEITGVDPVDVLKALDDAEHFGDLVWGLRRCESDLSREATRQVIEESLDTLYRAVSKYNSKRYSY</sequence>
<reference evidence="3" key="1">
    <citation type="journal article" date="2019" name="Int. J. Syst. Evol. Microbiol.">
        <title>The Global Catalogue of Microorganisms (GCM) 10K type strain sequencing project: providing services to taxonomists for standard genome sequencing and annotation.</title>
        <authorList>
            <consortium name="The Broad Institute Genomics Platform"/>
            <consortium name="The Broad Institute Genome Sequencing Center for Infectious Disease"/>
            <person name="Wu L."/>
            <person name="Ma J."/>
        </authorList>
    </citation>
    <scope>NUCLEOTIDE SEQUENCE [LARGE SCALE GENOMIC DNA]</scope>
    <source>
        <strain evidence="3">KCTC 23707</strain>
    </source>
</reference>
<gene>
    <name evidence="2" type="ORF">ACFSMZ_15145</name>
</gene>
<dbReference type="Proteomes" id="UP001597373">
    <property type="component" value="Unassembled WGS sequence"/>
</dbReference>